<protein>
    <submittedName>
        <fullName evidence="1">Uncharacterized protein</fullName>
    </submittedName>
</protein>
<gene>
    <name evidence="1" type="ORF">LCGC14_2893690</name>
</gene>
<proteinExistence type="predicted"/>
<reference evidence="1" key="1">
    <citation type="journal article" date="2015" name="Nature">
        <title>Complex archaea that bridge the gap between prokaryotes and eukaryotes.</title>
        <authorList>
            <person name="Spang A."/>
            <person name="Saw J.H."/>
            <person name="Jorgensen S.L."/>
            <person name="Zaremba-Niedzwiedzka K."/>
            <person name="Martijn J."/>
            <person name="Lind A.E."/>
            <person name="van Eijk R."/>
            <person name="Schleper C."/>
            <person name="Guy L."/>
            <person name="Ettema T.J."/>
        </authorList>
    </citation>
    <scope>NUCLEOTIDE SEQUENCE</scope>
</reference>
<organism evidence="1">
    <name type="scientific">marine sediment metagenome</name>
    <dbReference type="NCBI Taxonomy" id="412755"/>
    <lineage>
        <taxon>unclassified sequences</taxon>
        <taxon>metagenomes</taxon>
        <taxon>ecological metagenomes</taxon>
    </lineage>
</organism>
<accession>A0A0F8XWV5</accession>
<comment type="caution">
    <text evidence="1">The sequence shown here is derived from an EMBL/GenBank/DDBJ whole genome shotgun (WGS) entry which is preliminary data.</text>
</comment>
<dbReference type="AlphaFoldDB" id="A0A0F8XWV5"/>
<name>A0A0F8XWV5_9ZZZZ</name>
<evidence type="ECO:0000313" key="1">
    <source>
        <dbReference type="EMBL" id="KKK73453.1"/>
    </source>
</evidence>
<sequence>MTIRQLQELRAEEQYLYSQMKERVEDYNRCFAEAKDHIQALERQYNKVAVLVEEFRYDKLTISFDSADDKLVRMSR</sequence>
<dbReference type="EMBL" id="LAZR01056781">
    <property type="protein sequence ID" value="KKK73453.1"/>
    <property type="molecule type" value="Genomic_DNA"/>
</dbReference>